<dbReference type="AlphaFoldDB" id="A0A0W0TNT9"/>
<dbReference type="Pfam" id="PF12804">
    <property type="entry name" value="NTP_transf_3"/>
    <property type="match status" value="1"/>
</dbReference>
<comment type="pathway">
    <text evidence="18">Bacterial outer membrane biogenesis; LPS lipid A biosynthesis.</text>
</comment>
<feature type="binding site" evidence="18">
    <location>
        <begin position="387"/>
        <end position="388"/>
    </location>
    <ligand>
        <name>acetyl-CoA</name>
        <dbReference type="ChEBI" id="CHEBI:57288"/>
    </ligand>
</feature>
<dbReference type="RefSeq" id="WP_028385586.1">
    <property type="nucleotide sequence ID" value="NZ_CAAAHN010000002.1"/>
</dbReference>
<dbReference type="Pfam" id="PF00132">
    <property type="entry name" value="Hexapep"/>
    <property type="match status" value="2"/>
</dbReference>
<dbReference type="GO" id="GO:0006048">
    <property type="term" value="P:UDP-N-acetylglucosamine biosynthetic process"/>
    <property type="evidence" value="ECO:0007669"/>
    <property type="project" value="UniProtKB-UniPathway"/>
</dbReference>
<dbReference type="CDD" id="cd02540">
    <property type="entry name" value="GT2_GlmU_N_bac"/>
    <property type="match status" value="1"/>
</dbReference>
<name>A0A0W0TNT9_9GAMM</name>
<evidence type="ECO:0000256" key="16">
    <source>
        <dbReference type="ARBA" id="ARBA00048493"/>
    </source>
</evidence>
<feature type="region of interest" description="N-acetyltransferase" evidence="18">
    <location>
        <begin position="252"/>
        <end position="462"/>
    </location>
</feature>
<evidence type="ECO:0000256" key="11">
    <source>
        <dbReference type="ARBA" id="ARBA00022984"/>
    </source>
</evidence>
<protein>
    <recommendedName>
        <fullName evidence="18">Bifunctional protein GlmU</fullName>
    </recommendedName>
    <domain>
        <recommendedName>
            <fullName evidence="18">UDP-N-acetylglucosamine pyrophosphorylase</fullName>
            <ecNumber evidence="18">2.7.7.23</ecNumber>
        </recommendedName>
        <alternativeName>
            <fullName evidence="18">N-acetylglucosamine-1-phosphate uridyltransferase</fullName>
        </alternativeName>
    </domain>
    <domain>
        <recommendedName>
            <fullName evidence="18">Glucosamine-1-phosphate N-acetyltransferase</fullName>
            <ecNumber evidence="18">2.3.1.157</ecNumber>
        </recommendedName>
    </domain>
</protein>
<feature type="binding site" evidence="18">
    <location>
        <begin position="9"/>
        <end position="12"/>
    </location>
    <ligand>
        <name>UDP-N-acetyl-alpha-D-glucosamine</name>
        <dbReference type="ChEBI" id="CHEBI:57705"/>
    </ligand>
</feature>
<dbReference type="GO" id="GO:0005737">
    <property type="term" value="C:cytoplasm"/>
    <property type="evidence" value="ECO:0007669"/>
    <property type="project" value="UniProtKB-SubCell"/>
</dbReference>
<dbReference type="InterPro" id="IPR001451">
    <property type="entry name" value="Hexapep"/>
</dbReference>
<keyword evidence="9 18" id="KW-0460">Magnesium</keyword>
<dbReference type="PATRIC" id="fig|45065.4.peg.2087"/>
<feature type="binding site" evidence="18">
    <location>
        <position position="228"/>
    </location>
    <ligand>
        <name>Mg(2+)</name>
        <dbReference type="ChEBI" id="CHEBI:18420"/>
    </ligand>
</feature>
<dbReference type="GO" id="GO:0003977">
    <property type="term" value="F:UDP-N-acetylglucosamine diphosphorylase activity"/>
    <property type="evidence" value="ECO:0007669"/>
    <property type="project" value="UniProtKB-UniRule"/>
</dbReference>
<comment type="catalytic activity">
    <reaction evidence="15 18">
        <text>alpha-D-glucosamine 1-phosphate + acetyl-CoA = N-acetyl-alpha-D-glucosamine 1-phosphate + CoA + H(+)</text>
        <dbReference type="Rhea" id="RHEA:13725"/>
        <dbReference type="ChEBI" id="CHEBI:15378"/>
        <dbReference type="ChEBI" id="CHEBI:57287"/>
        <dbReference type="ChEBI" id="CHEBI:57288"/>
        <dbReference type="ChEBI" id="CHEBI:57776"/>
        <dbReference type="ChEBI" id="CHEBI:58516"/>
        <dbReference type="EC" id="2.3.1.157"/>
    </reaction>
</comment>
<dbReference type="InterPro" id="IPR025877">
    <property type="entry name" value="MobA-like_NTP_Trfase"/>
</dbReference>
<feature type="binding site" evidence="18">
    <location>
        <position position="378"/>
    </location>
    <ligand>
        <name>UDP-N-acetyl-alpha-D-glucosamine</name>
        <dbReference type="ChEBI" id="CHEBI:57705"/>
    </ligand>
</feature>
<reference evidence="19 20" key="1">
    <citation type="submission" date="2015-11" db="EMBL/GenBank/DDBJ databases">
        <title>Genomic analysis of 38 Legionella species identifies large and diverse effector repertoires.</title>
        <authorList>
            <person name="Burstein D."/>
            <person name="Amaro F."/>
            <person name="Zusman T."/>
            <person name="Lifshitz Z."/>
            <person name="Cohen O."/>
            <person name="Gilbert J.A."/>
            <person name="Pupko T."/>
            <person name="Shuman H.A."/>
            <person name="Segal G."/>
        </authorList>
    </citation>
    <scope>NUCLEOTIDE SEQUENCE [LARGE SCALE GENOMIC DNA]</scope>
    <source>
        <strain evidence="19 20">ATCC 49504</strain>
    </source>
</reference>
<evidence type="ECO:0000313" key="19">
    <source>
        <dbReference type="EMBL" id="KTC97262.1"/>
    </source>
</evidence>
<dbReference type="SUPFAM" id="SSF53448">
    <property type="entry name" value="Nucleotide-diphospho-sugar transferases"/>
    <property type="match status" value="1"/>
</dbReference>
<evidence type="ECO:0000256" key="8">
    <source>
        <dbReference type="ARBA" id="ARBA00022737"/>
    </source>
</evidence>
<dbReference type="InterPro" id="IPR029044">
    <property type="entry name" value="Nucleotide-diphossugar_trans"/>
</dbReference>
<dbReference type="Gene3D" id="3.90.550.10">
    <property type="entry name" value="Spore Coat Polysaccharide Biosynthesis Protein SpsA, Chain A"/>
    <property type="match status" value="1"/>
</dbReference>
<keyword evidence="13 18" id="KW-0012">Acyltransferase</keyword>
<feature type="binding site" evidence="18">
    <location>
        <position position="23"/>
    </location>
    <ligand>
        <name>UDP-N-acetyl-alpha-D-glucosamine</name>
        <dbReference type="ChEBI" id="CHEBI:57705"/>
    </ligand>
</feature>
<comment type="similarity">
    <text evidence="2 18">In the C-terminal section; belongs to the transferase hexapeptide repeat family.</text>
</comment>
<dbReference type="InterPro" id="IPR005882">
    <property type="entry name" value="Bifunctional_GlmU"/>
</dbReference>
<keyword evidence="11 18" id="KW-0573">Peptidoglycan synthesis</keyword>
<keyword evidence="14 18" id="KW-0961">Cell wall biogenesis/degradation</keyword>
<feature type="active site" description="Proton acceptor" evidence="18">
    <location>
        <position position="364"/>
    </location>
</feature>
<comment type="caution">
    <text evidence="19">The sequence shown here is derived from an EMBL/GenBank/DDBJ whole genome shotgun (WGS) entry which is preliminary data.</text>
</comment>
<comment type="similarity">
    <text evidence="3 18">In the N-terminal section; belongs to the N-acetylglucosamine-1-phosphate uridyltransferase family.</text>
</comment>
<accession>A0A0W0TNT9</accession>
<evidence type="ECO:0000256" key="12">
    <source>
        <dbReference type="ARBA" id="ARBA00023268"/>
    </source>
</evidence>
<keyword evidence="10 18" id="KW-0133">Cell shape</keyword>
<feature type="binding site" evidence="18">
    <location>
        <position position="103"/>
    </location>
    <ligand>
        <name>Mg(2+)</name>
        <dbReference type="ChEBI" id="CHEBI:18420"/>
    </ligand>
</feature>
<evidence type="ECO:0000256" key="2">
    <source>
        <dbReference type="ARBA" id="ARBA00007707"/>
    </source>
</evidence>
<dbReference type="EMBL" id="LNYC01000072">
    <property type="protein sequence ID" value="KTC97262.1"/>
    <property type="molecule type" value="Genomic_DNA"/>
</dbReference>
<dbReference type="CDD" id="cd03353">
    <property type="entry name" value="LbH_GlmU_C"/>
    <property type="match status" value="1"/>
</dbReference>
<feature type="binding site" evidence="18">
    <location>
        <position position="367"/>
    </location>
    <ligand>
        <name>UDP-N-acetyl-alpha-D-glucosamine</name>
        <dbReference type="ChEBI" id="CHEBI:57705"/>
    </ligand>
</feature>
<feature type="binding site" evidence="18">
    <location>
        <position position="406"/>
    </location>
    <ligand>
        <name>acetyl-CoA</name>
        <dbReference type="ChEBI" id="CHEBI:57288"/>
    </ligand>
</feature>
<evidence type="ECO:0000256" key="18">
    <source>
        <dbReference type="HAMAP-Rule" id="MF_01631"/>
    </source>
</evidence>
<dbReference type="GO" id="GO:0000287">
    <property type="term" value="F:magnesium ion binding"/>
    <property type="evidence" value="ECO:0007669"/>
    <property type="project" value="UniProtKB-UniRule"/>
</dbReference>
<keyword evidence="12 18" id="KW-0511">Multifunctional enzyme</keyword>
<keyword evidence="4 18" id="KW-0963">Cytoplasm</keyword>
<keyword evidence="7 18" id="KW-0479">Metal-binding</keyword>
<evidence type="ECO:0000256" key="6">
    <source>
        <dbReference type="ARBA" id="ARBA00022695"/>
    </source>
</evidence>
<comment type="subcellular location">
    <subcellularLocation>
        <location evidence="1 18">Cytoplasm</location>
    </subcellularLocation>
</comment>
<dbReference type="GO" id="GO:0019134">
    <property type="term" value="F:glucosamine-1-phosphate N-acetyltransferase activity"/>
    <property type="evidence" value="ECO:0007669"/>
    <property type="project" value="UniProtKB-UniRule"/>
</dbReference>
<feature type="binding site" evidence="18">
    <location>
        <position position="334"/>
    </location>
    <ligand>
        <name>UDP-N-acetyl-alpha-D-glucosamine</name>
        <dbReference type="ChEBI" id="CHEBI:57705"/>
    </ligand>
</feature>
<dbReference type="InterPro" id="IPR050065">
    <property type="entry name" value="GlmU-like"/>
</dbReference>
<dbReference type="EC" id="2.7.7.23" evidence="18"/>
<evidence type="ECO:0000256" key="13">
    <source>
        <dbReference type="ARBA" id="ARBA00023315"/>
    </source>
</evidence>
<comment type="cofactor">
    <cofactor evidence="18">
        <name>Mg(2+)</name>
        <dbReference type="ChEBI" id="CHEBI:18420"/>
    </cofactor>
    <text evidence="18">Binds 1 Mg(2+) ion per subunit.</text>
</comment>
<evidence type="ECO:0000313" key="20">
    <source>
        <dbReference type="Proteomes" id="UP000054785"/>
    </source>
</evidence>
<dbReference type="STRING" id="45065.Lgee_1923"/>
<feature type="binding site" evidence="18">
    <location>
        <position position="74"/>
    </location>
    <ligand>
        <name>UDP-N-acetyl-alpha-D-glucosamine</name>
        <dbReference type="ChEBI" id="CHEBI:57705"/>
    </ligand>
</feature>
<dbReference type="GO" id="GO:0000902">
    <property type="term" value="P:cell morphogenesis"/>
    <property type="evidence" value="ECO:0007669"/>
    <property type="project" value="UniProtKB-UniRule"/>
</dbReference>
<comment type="pathway">
    <text evidence="18">Nucleotide-sugar biosynthesis; UDP-N-acetyl-alpha-D-glucosamine biosynthesis; UDP-N-acetyl-alpha-D-glucosamine from N-acetyl-alpha-D-glucosamine 1-phosphate: step 1/1.</text>
</comment>
<evidence type="ECO:0000256" key="5">
    <source>
        <dbReference type="ARBA" id="ARBA00022679"/>
    </source>
</evidence>
<dbReference type="SUPFAM" id="SSF51161">
    <property type="entry name" value="Trimeric LpxA-like enzymes"/>
    <property type="match status" value="1"/>
</dbReference>
<dbReference type="PANTHER" id="PTHR43584">
    <property type="entry name" value="NUCLEOTIDYL TRANSFERASE"/>
    <property type="match status" value="1"/>
</dbReference>
<feature type="region of interest" description="Linker" evidence="18">
    <location>
        <begin position="231"/>
        <end position="251"/>
    </location>
</feature>
<feature type="binding site" evidence="18">
    <location>
        <position position="228"/>
    </location>
    <ligand>
        <name>UDP-N-acetyl-alpha-D-glucosamine</name>
        <dbReference type="ChEBI" id="CHEBI:57705"/>
    </ligand>
</feature>
<dbReference type="InterPro" id="IPR011004">
    <property type="entry name" value="Trimer_LpxA-like_sf"/>
</dbReference>
<dbReference type="NCBIfam" id="TIGR01173">
    <property type="entry name" value="glmU"/>
    <property type="match status" value="1"/>
</dbReference>
<evidence type="ECO:0000256" key="17">
    <source>
        <dbReference type="ARBA" id="ARBA00049628"/>
    </source>
</evidence>
<evidence type="ECO:0000256" key="14">
    <source>
        <dbReference type="ARBA" id="ARBA00023316"/>
    </source>
</evidence>
<dbReference type="GO" id="GO:0009252">
    <property type="term" value="P:peptidoglycan biosynthetic process"/>
    <property type="evidence" value="ECO:0007669"/>
    <property type="project" value="UniProtKB-UniRule"/>
</dbReference>
<dbReference type="Proteomes" id="UP000054785">
    <property type="component" value="Unassembled WGS sequence"/>
</dbReference>
<keyword evidence="20" id="KW-1185">Reference proteome</keyword>
<comment type="catalytic activity">
    <reaction evidence="16 18">
        <text>N-acetyl-alpha-D-glucosamine 1-phosphate + UTP + H(+) = UDP-N-acetyl-alpha-D-glucosamine + diphosphate</text>
        <dbReference type="Rhea" id="RHEA:13509"/>
        <dbReference type="ChEBI" id="CHEBI:15378"/>
        <dbReference type="ChEBI" id="CHEBI:33019"/>
        <dbReference type="ChEBI" id="CHEBI:46398"/>
        <dbReference type="ChEBI" id="CHEBI:57705"/>
        <dbReference type="ChEBI" id="CHEBI:57776"/>
        <dbReference type="EC" id="2.7.7.23"/>
    </reaction>
</comment>
<dbReference type="GO" id="GO:0071555">
    <property type="term" value="P:cell wall organization"/>
    <property type="evidence" value="ECO:0007669"/>
    <property type="project" value="UniProtKB-KW"/>
</dbReference>
<evidence type="ECO:0000256" key="10">
    <source>
        <dbReference type="ARBA" id="ARBA00022960"/>
    </source>
</evidence>
<feature type="binding site" evidence="18">
    <location>
        <begin position="79"/>
        <end position="80"/>
    </location>
    <ligand>
        <name>UDP-N-acetyl-alpha-D-glucosamine</name>
        <dbReference type="ChEBI" id="CHEBI:57705"/>
    </ligand>
</feature>
<comment type="subunit">
    <text evidence="18">Homotrimer.</text>
</comment>
<feature type="binding site" evidence="18">
    <location>
        <begin position="101"/>
        <end position="103"/>
    </location>
    <ligand>
        <name>UDP-N-acetyl-alpha-D-glucosamine</name>
        <dbReference type="ChEBI" id="CHEBI:57705"/>
    </ligand>
</feature>
<dbReference type="InterPro" id="IPR038009">
    <property type="entry name" value="GlmU_C_LbH"/>
</dbReference>
<comment type="pathway">
    <text evidence="18">Nucleotide-sugar biosynthesis; UDP-N-acetyl-alpha-D-glucosamine biosynthesis; N-acetyl-alpha-D-glucosamine 1-phosphate from alpha-D-glucosamine 6-phosphate (route II): step 2/2.</text>
</comment>
<dbReference type="GO" id="GO:0009245">
    <property type="term" value="P:lipid A biosynthetic process"/>
    <property type="evidence" value="ECO:0007669"/>
    <property type="project" value="UniProtKB-UniRule"/>
</dbReference>
<gene>
    <name evidence="19" type="primary">glmU_2</name>
    <name evidence="18" type="synonym">glmU</name>
    <name evidence="19" type="ORF">Lgee_1923</name>
</gene>
<proteinExistence type="inferred from homology"/>
<dbReference type="GO" id="GO:0016020">
    <property type="term" value="C:membrane"/>
    <property type="evidence" value="ECO:0007669"/>
    <property type="project" value="GOC"/>
</dbReference>
<evidence type="ECO:0000256" key="4">
    <source>
        <dbReference type="ARBA" id="ARBA00022490"/>
    </source>
</evidence>
<keyword evidence="6 18" id="KW-0548">Nucleotidyltransferase</keyword>
<feature type="region of interest" description="Pyrophosphorylase" evidence="18">
    <location>
        <begin position="1"/>
        <end position="230"/>
    </location>
</feature>
<dbReference type="GO" id="GO:0008360">
    <property type="term" value="P:regulation of cell shape"/>
    <property type="evidence" value="ECO:0007669"/>
    <property type="project" value="UniProtKB-KW"/>
</dbReference>
<evidence type="ECO:0000256" key="9">
    <source>
        <dbReference type="ARBA" id="ARBA00022842"/>
    </source>
</evidence>
<sequence>MKSLEIVVLAAGQGKRMHSNLPKVLHPIAGTPMLKRVITTAQALNPSAIHVITGHGGDTIRAALADLPVQWVHQAAQLGTGHAMLQALPFVSPDAQVLILSGDVPLIRTETLKDLVNSASISTEPLALLVARPKDPTGLGRMVRDALGNILAIVEEKDATPEQRGIREIYSGICCVSARHLHRWLPRLSCDNAQGEYYLTEILTKALAEGIPVCTQEALNPMEVEGVNSRLQLERLERAWQRHMAEQLLHNGVSLADASRLDVRGTLTCGRDVFIDVNVVFTGNNSIGEGCRIGPNCTLHNVTIGAFTEVHANSVLEDTVLGEHCAIGPFARLRPGTRLEAHCKIGNFVETKNIQMAEHSKASHLSYIGDATIGKKVNIGAGTITCNYDGVNKHQTIIGDGAFIGSDTQLVAPVTVGAHATIGAGTTLRKDAPADELTLTESRQKTVCGWKRPVKAIEAKNQ</sequence>
<feature type="binding site" evidence="18">
    <location>
        <position position="352"/>
    </location>
    <ligand>
        <name>UDP-N-acetyl-alpha-D-glucosamine</name>
        <dbReference type="ChEBI" id="CHEBI:57705"/>
    </ligand>
</feature>
<feature type="binding site" evidence="18">
    <location>
        <position position="424"/>
    </location>
    <ligand>
        <name>acetyl-CoA</name>
        <dbReference type="ChEBI" id="CHEBI:57288"/>
    </ligand>
</feature>
<dbReference type="UniPathway" id="UPA00113">
    <property type="reaction ID" value="UER00532"/>
</dbReference>
<dbReference type="Gene3D" id="2.160.10.10">
    <property type="entry name" value="Hexapeptide repeat proteins"/>
    <property type="match status" value="1"/>
</dbReference>
<organism evidence="19 20">
    <name type="scientific">Legionella geestiana</name>
    <dbReference type="NCBI Taxonomy" id="45065"/>
    <lineage>
        <taxon>Bacteria</taxon>
        <taxon>Pseudomonadati</taxon>
        <taxon>Pseudomonadota</taxon>
        <taxon>Gammaproteobacteria</taxon>
        <taxon>Legionellales</taxon>
        <taxon>Legionellaceae</taxon>
        <taxon>Legionella</taxon>
    </lineage>
</organism>
<evidence type="ECO:0000256" key="1">
    <source>
        <dbReference type="ARBA" id="ARBA00004496"/>
    </source>
</evidence>
<feature type="binding site" evidence="18">
    <location>
        <position position="140"/>
    </location>
    <ligand>
        <name>UDP-N-acetyl-alpha-D-glucosamine</name>
        <dbReference type="ChEBI" id="CHEBI:57705"/>
    </ligand>
</feature>
<comment type="function">
    <text evidence="17 18">Catalyzes the last two sequential reactions in the de novo biosynthetic pathway for UDP-N-acetylglucosamine (UDP-GlcNAc). The C-terminal domain catalyzes the transfer of acetyl group from acetyl coenzyme A to glucosamine-1-phosphate (GlcN-1-P) to produce N-acetylglucosamine-1-phosphate (GlcNAc-1-P), which is converted into UDP-GlcNAc by the transfer of uridine 5-monophosphate (from uridine 5-triphosphate), a reaction catalyzed by the N-terminal domain.</text>
</comment>
<dbReference type="OrthoDB" id="9775031at2"/>
<keyword evidence="5 18" id="KW-0808">Transferase</keyword>
<feature type="binding site" evidence="18">
    <location>
        <position position="155"/>
    </location>
    <ligand>
        <name>UDP-N-acetyl-alpha-D-glucosamine</name>
        <dbReference type="ChEBI" id="CHEBI:57705"/>
    </ligand>
</feature>
<dbReference type="EC" id="2.3.1.157" evidence="18"/>
<feature type="binding site" evidence="18">
    <location>
        <position position="381"/>
    </location>
    <ligand>
        <name>acetyl-CoA</name>
        <dbReference type="ChEBI" id="CHEBI:57288"/>
    </ligand>
</feature>
<comment type="caution">
    <text evidence="18">Lacks conserved residue(s) required for the propagation of feature annotation.</text>
</comment>
<dbReference type="HAMAP" id="MF_01631">
    <property type="entry name" value="GlmU"/>
    <property type="match status" value="1"/>
</dbReference>
<dbReference type="UniPathway" id="UPA00973"/>
<keyword evidence="8 18" id="KW-0677">Repeat</keyword>
<evidence type="ECO:0000256" key="15">
    <source>
        <dbReference type="ARBA" id="ARBA00048247"/>
    </source>
</evidence>
<evidence type="ECO:0000256" key="7">
    <source>
        <dbReference type="ARBA" id="ARBA00022723"/>
    </source>
</evidence>
<evidence type="ECO:0000256" key="3">
    <source>
        <dbReference type="ARBA" id="ARBA00007947"/>
    </source>
</evidence>
<dbReference type="PANTHER" id="PTHR43584:SF3">
    <property type="entry name" value="BIFUNCTIONAL PROTEIN GLMU"/>
    <property type="match status" value="1"/>
</dbReference>